<dbReference type="Pfam" id="PF13487">
    <property type="entry name" value="HD_5"/>
    <property type="match status" value="1"/>
</dbReference>
<dbReference type="InterPro" id="IPR037522">
    <property type="entry name" value="HD_GYP_dom"/>
</dbReference>
<evidence type="ECO:0000313" key="2">
    <source>
        <dbReference type="EMBL" id="EFO79530.1"/>
    </source>
</evidence>
<dbReference type="CDD" id="cd00077">
    <property type="entry name" value="HDc"/>
    <property type="match status" value="1"/>
</dbReference>
<dbReference type="AlphaFoldDB" id="E1IH55"/>
<dbReference type="Pfam" id="PF13185">
    <property type="entry name" value="GAF_2"/>
    <property type="match status" value="1"/>
</dbReference>
<gene>
    <name evidence="2" type="ORF">OSCT_2656</name>
</gene>
<accession>E1IH55</accession>
<feature type="domain" description="HD-GYP" evidence="1">
    <location>
        <begin position="357"/>
        <end position="557"/>
    </location>
</feature>
<dbReference type="HOGENOM" id="CLU_000445_92_13_0"/>
<dbReference type="Proteomes" id="UP000054010">
    <property type="component" value="Unassembled WGS sequence"/>
</dbReference>
<name>E1IH55_9CHLR</name>
<dbReference type="SMART" id="SM00065">
    <property type="entry name" value="GAF"/>
    <property type="match status" value="2"/>
</dbReference>
<reference evidence="2 3" key="1">
    <citation type="journal article" date="2011" name="J. Bacteriol.">
        <title>Draft genome sequence of the anoxygenic filamentous phototrophic bacterium Oscillochloris trichoides subsp. DG-6.</title>
        <authorList>
            <person name="Kuznetsov B.B."/>
            <person name="Ivanovsky R.N."/>
            <person name="Keppen O.I."/>
            <person name="Sukhacheva M.V."/>
            <person name="Bumazhkin B.K."/>
            <person name="Patutina E.O."/>
            <person name="Beletsky A.V."/>
            <person name="Mardanov A.V."/>
            <person name="Baslerov R.V."/>
            <person name="Panteleeva A.N."/>
            <person name="Kolganova T.V."/>
            <person name="Ravin N.V."/>
            <person name="Skryabin K.G."/>
        </authorList>
    </citation>
    <scope>NUCLEOTIDE SEQUENCE [LARGE SCALE GENOMIC DNA]</scope>
    <source>
        <strain evidence="2 3">DG-6</strain>
    </source>
</reference>
<protein>
    <submittedName>
        <fullName evidence="2">Metal dependent phosphohydrolase</fullName>
    </submittedName>
</protein>
<dbReference type="PANTHER" id="PTHR43155:SF2">
    <property type="entry name" value="CYCLIC DI-GMP PHOSPHODIESTERASE PA4108"/>
    <property type="match status" value="1"/>
</dbReference>
<dbReference type="InterPro" id="IPR003607">
    <property type="entry name" value="HD/PDEase_dom"/>
</dbReference>
<sequence>MTTETSRLQQYVEVIQQANQIAANTELDALLDKMLDLIISVTHAEAGTLYLYDANSHELVFKVVHGNAASERLVGLRINANSGVAGRALQCAEPLFIHDVMNDPYWDRATGELTGMQLRTMYCVPLILRGQPVGVVQVFNLPAETCDDPEEVALIQLLCSRLVTEVEKARMLEESQRRTRRQQALVEIISNLTSTLDGKTLLDRIMTHACDLLGVEATSIWLRDSINGDLVLHMAIGEHREQLRAIRVPAGQGIIGHVVTTGETVVVNDVQSDQRFYRNVDDHSGFQTRAILCVPMRAPRIIVGGARGAVEEQVIGGAQALNPTNHRAFSEDDISLFTSLASQAATVIRLARLYEETDKLFTRLIDAITGAIDLKDPYTRGHSQRVSDYSVAIAEELGLSQEDIYRIRISSKLHDVGKIRIPDHILNKPDRLDEAEFSEMRQHPTYGLEFLQQNGLLEIDLLRDSWQALAQHHERLDGHGYPNGLHGNQISLVGRIVAVADVFDAISSNRPYRAAMPIEKVFSILRAGAGTELDATCVEALVRARANGKILTQGERHEDGA</sequence>
<dbReference type="SMART" id="SM00471">
    <property type="entry name" value="HDc"/>
    <property type="match status" value="1"/>
</dbReference>
<dbReference type="GO" id="GO:0016787">
    <property type="term" value="F:hydrolase activity"/>
    <property type="evidence" value="ECO:0007669"/>
    <property type="project" value="UniProtKB-KW"/>
</dbReference>
<dbReference type="InterPro" id="IPR029016">
    <property type="entry name" value="GAF-like_dom_sf"/>
</dbReference>
<dbReference type="Gene3D" id="1.10.3210.10">
    <property type="entry name" value="Hypothetical protein af1432"/>
    <property type="match status" value="1"/>
</dbReference>
<dbReference type="InterPro" id="IPR003018">
    <property type="entry name" value="GAF"/>
</dbReference>
<organism evidence="2 3">
    <name type="scientific">Oscillochloris trichoides DG-6</name>
    <dbReference type="NCBI Taxonomy" id="765420"/>
    <lineage>
        <taxon>Bacteria</taxon>
        <taxon>Bacillati</taxon>
        <taxon>Chloroflexota</taxon>
        <taxon>Chloroflexia</taxon>
        <taxon>Chloroflexales</taxon>
        <taxon>Chloroflexineae</taxon>
        <taxon>Oscillochloridaceae</taxon>
        <taxon>Oscillochloris</taxon>
    </lineage>
</organism>
<evidence type="ECO:0000313" key="3">
    <source>
        <dbReference type="Proteomes" id="UP000054010"/>
    </source>
</evidence>
<dbReference type="SUPFAM" id="SSF55781">
    <property type="entry name" value="GAF domain-like"/>
    <property type="match status" value="2"/>
</dbReference>
<dbReference type="EMBL" id="ADVR01000112">
    <property type="protein sequence ID" value="EFO79530.1"/>
    <property type="molecule type" value="Genomic_DNA"/>
</dbReference>
<evidence type="ECO:0000259" key="1">
    <source>
        <dbReference type="PROSITE" id="PS51832"/>
    </source>
</evidence>
<keyword evidence="3" id="KW-1185">Reference proteome</keyword>
<comment type="caution">
    <text evidence="2">The sequence shown here is derived from an EMBL/GenBank/DDBJ whole genome shotgun (WGS) entry which is preliminary data.</text>
</comment>
<dbReference type="eggNOG" id="COG2203">
    <property type="taxonomic scope" value="Bacteria"/>
</dbReference>
<dbReference type="OrthoDB" id="9804863at2"/>
<dbReference type="PANTHER" id="PTHR43155">
    <property type="entry name" value="CYCLIC DI-GMP PHOSPHODIESTERASE PA4108-RELATED"/>
    <property type="match status" value="1"/>
</dbReference>
<dbReference type="eggNOG" id="COG2206">
    <property type="taxonomic scope" value="Bacteria"/>
</dbReference>
<dbReference type="SUPFAM" id="SSF109604">
    <property type="entry name" value="HD-domain/PDEase-like"/>
    <property type="match status" value="1"/>
</dbReference>
<dbReference type="PROSITE" id="PS51832">
    <property type="entry name" value="HD_GYP"/>
    <property type="match status" value="1"/>
</dbReference>
<dbReference type="STRING" id="765420.OSCT_2656"/>
<dbReference type="Pfam" id="PF01590">
    <property type="entry name" value="GAF"/>
    <property type="match status" value="1"/>
</dbReference>
<proteinExistence type="predicted"/>
<dbReference type="Gene3D" id="3.30.450.40">
    <property type="match status" value="2"/>
</dbReference>